<keyword evidence="3" id="KW-1003">Cell membrane</keyword>
<feature type="transmembrane region" description="Helical" evidence="7">
    <location>
        <begin position="46"/>
        <end position="64"/>
    </location>
</feature>
<feature type="domain" description="Na+/H+ antiporter MnhB subunit-related protein" evidence="8">
    <location>
        <begin position="21"/>
        <end position="143"/>
    </location>
</feature>
<feature type="transmembrane region" description="Helical" evidence="7">
    <location>
        <begin position="85"/>
        <end position="103"/>
    </location>
</feature>
<dbReference type="PANTHER" id="PTHR33932">
    <property type="entry name" value="NA(+)/H(+) ANTIPORTER SUBUNIT B"/>
    <property type="match status" value="1"/>
</dbReference>
<dbReference type="RefSeq" id="WP_354509484.1">
    <property type="nucleotide sequence ID" value="NZ_JBEPMO010000011.1"/>
</dbReference>
<evidence type="ECO:0000256" key="7">
    <source>
        <dbReference type="SAM" id="Phobius"/>
    </source>
</evidence>
<evidence type="ECO:0000256" key="6">
    <source>
        <dbReference type="ARBA" id="ARBA00023136"/>
    </source>
</evidence>
<dbReference type="Proteomes" id="UP001549146">
    <property type="component" value="Unassembled WGS sequence"/>
</dbReference>
<accession>A0ABV2LXT4</accession>
<sequence>MKKQIKSYRSRMQARKFDLIILKTATNYLIPLLLMFSIFVLLRGHYLSGGGFVGGLIASIAFVLHSFAHSTKETLALFRFSPKTLIPIGLSISLISALIPVFIGKPFLTGVWMEKPIAVIGSIGTALFFDIGVYVVVIGVTLTILFTIKDNV</sequence>
<comment type="similarity">
    <text evidence="2">Belongs to the CPA3 antiporters (TC 2.A.63) subunit B family.</text>
</comment>
<dbReference type="EMBL" id="JBEPMO010000011">
    <property type="protein sequence ID" value="MET3732347.1"/>
    <property type="molecule type" value="Genomic_DNA"/>
</dbReference>
<keyword evidence="6 7" id="KW-0472">Membrane</keyword>
<comment type="subcellular location">
    <subcellularLocation>
        <location evidence="1">Cell membrane</location>
        <topology evidence="1">Multi-pass membrane protein</topology>
    </subcellularLocation>
</comment>
<keyword evidence="4 7" id="KW-0812">Transmembrane</keyword>
<keyword evidence="10" id="KW-1185">Reference proteome</keyword>
<dbReference type="InterPro" id="IPR050622">
    <property type="entry name" value="CPA3_antiporter_subunitB"/>
</dbReference>
<proteinExistence type="inferred from homology"/>
<reference evidence="9 10" key="1">
    <citation type="submission" date="2024-06" db="EMBL/GenBank/DDBJ databases">
        <title>Genomic Encyclopedia of Type Strains, Phase IV (KMG-IV): sequencing the most valuable type-strain genomes for metagenomic binning, comparative biology and taxonomic classification.</title>
        <authorList>
            <person name="Goeker M."/>
        </authorList>
    </citation>
    <scope>NUCLEOTIDE SEQUENCE [LARGE SCALE GENOMIC DNA]</scope>
    <source>
        <strain evidence="9 10">DSM 29388</strain>
    </source>
</reference>
<feature type="transmembrane region" description="Helical" evidence="7">
    <location>
        <begin position="123"/>
        <end position="148"/>
    </location>
</feature>
<dbReference type="PANTHER" id="PTHR33932:SF4">
    <property type="entry name" value="NA(+)_H(+) ANTIPORTER SUBUNIT B"/>
    <property type="match status" value="1"/>
</dbReference>
<feature type="transmembrane region" description="Helical" evidence="7">
    <location>
        <begin position="20"/>
        <end position="40"/>
    </location>
</feature>
<protein>
    <submittedName>
        <fullName evidence="9">Multicomponent Na+:H+ antiporter subunit B</fullName>
    </submittedName>
</protein>
<evidence type="ECO:0000259" key="8">
    <source>
        <dbReference type="Pfam" id="PF04039"/>
    </source>
</evidence>
<dbReference type="Pfam" id="PF04039">
    <property type="entry name" value="MnhB"/>
    <property type="match status" value="1"/>
</dbReference>
<evidence type="ECO:0000256" key="4">
    <source>
        <dbReference type="ARBA" id="ARBA00022692"/>
    </source>
</evidence>
<name>A0ABV2LXT4_9FLAO</name>
<keyword evidence="5 7" id="KW-1133">Transmembrane helix</keyword>
<evidence type="ECO:0000256" key="3">
    <source>
        <dbReference type="ARBA" id="ARBA00022475"/>
    </source>
</evidence>
<organism evidence="9 10">
    <name type="scientific">Moheibacter stercoris</name>
    <dbReference type="NCBI Taxonomy" id="1628251"/>
    <lineage>
        <taxon>Bacteria</taxon>
        <taxon>Pseudomonadati</taxon>
        <taxon>Bacteroidota</taxon>
        <taxon>Flavobacteriia</taxon>
        <taxon>Flavobacteriales</taxon>
        <taxon>Weeksellaceae</taxon>
        <taxon>Moheibacter</taxon>
    </lineage>
</organism>
<evidence type="ECO:0000313" key="9">
    <source>
        <dbReference type="EMBL" id="MET3732347.1"/>
    </source>
</evidence>
<dbReference type="InterPro" id="IPR007182">
    <property type="entry name" value="MnhB"/>
</dbReference>
<evidence type="ECO:0000256" key="2">
    <source>
        <dbReference type="ARBA" id="ARBA00009425"/>
    </source>
</evidence>
<evidence type="ECO:0000256" key="1">
    <source>
        <dbReference type="ARBA" id="ARBA00004651"/>
    </source>
</evidence>
<evidence type="ECO:0000256" key="5">
    <source>
        <dbReference type="ARBA" id="ARBA00022989"/>
    </source>
</evidence>
<dbReference type="NCBIfam" id="NF009163">
    <property type="entry name" value="PRK12509.1"/>
    <property type="match status" value="1"/>
</dbReference>
<evidence type="ECO:0000313" key="10">
    <source>
        <dbReference type="Proteomes" id="UP001549146"/>
    </source>
</evidence>
<comment type="caution">
    <text evidence="9">The sequence shown here is derived from an EMBL/GenBank/DDBJ whole genome shotgun (WGS) entry which is preliminary data.</text>
</comment>
<gene>
    <name evidence="9" type="ORF">ABID46_001936</name>
</gene>